<dbReference type="SFLD" id="SFLDS00003">
    <property type="entry name" value="Haloacid_Dehalogenase"/>
    <property type="match status" value="1"/>
</dbReference>
<reference evidence="4 5" key="1">
    <citation type="submission" date="2024-02" db="EMBL/GenBank/DDBJ databases">
        <title>Deinococcus carri NBRC 110142.</title>
        <authorList>
            <person name="Ichikawa N."/>
            <person name="Katano-Makiyama Y."/>
            <person name="Hidaka K."/>
        </authorList>
    </citation>
    <scope>NUCLEOTIDE SEQUENCE [LARGE SCALE GENOMIC DNA]</scope>
    <source>
        <strain evidence="4 5">NBRC 110142</strain>
    </source>
</reference>
<dbReference type="RefSeq" id="WP_345460948.1">
    <property type="nucleotide sequence ID" value="NZ_BAABRP010000001.1"/>
</dbReference>
<dbReference type="InterPro" id="IPR006439">
    <property type="entry name" value="HAD-SF_hydro_IA"/>
</dbReference>
<dbReference type="Proteomes" id="UP001401887">
    <property type="component" value="Unassembled WGS sequence"/>
</dbReference>
<organism evidence="4 5">
    <name type="scientific">Deinococcus carri</name>
    <dbReference type="NCBI Taxonomy" id="1211323"/>
    <lineage>
        <taxon>Bacteria</taxon>
        <taxon>Thermotogati</taxon>
        <taxon>Deinococcota</taxon>
        <taxon>Deinococci</taxon>
        <taxon>Deinococcales</taxon>
        <taxon>Deinococcaceae</taxon>
        <taxon>Deinococcus</taxon>
    </lineage>
</organism>
<comment type="caution">
    <text evidence="4">The sequence shown here is derived from an EMBL/GenBank/DDBJ whole genome shotgun (WGS) entry which is preliminary data.</text>
</comment>
<keyword evidence="3" id="KW-0460">Magnesium</keyword>
<gene>
    <name evidence="4" type="primary">yjjG</name>
    <name evidence="4" type="ORF">Dcar01_00706</name>
</gene>
<dbReference type="PANTHER" id="PTHR46470">
    <property type="entry name" value="N-ACYLNEURAMINATE-9-PHOSPHATASE"/>
    <property type="match status" value="1"/>
</dbReference>
<dbReference type="InterPro" id="IPR023214">
    <property type="entry name" value="HAD_sf"/>
</dbReference>
<dbReference type="Pfam" id="PF00702">
    <property type="entry name" value="Hydrolase"/>
    <property type="match status" value="1"/>
</dbReference>
<name>A0ABP9W3Q6_9DEIO</name>
<dbReference type="InterPro" id="IPR036412">
    <property type="entry name" value="HAD-like_sf"/>
</dbReference>
<evidence type="ECO:0000313" key="5">
    <source>
        <dbReference type="Proteomes" id="UP001401887"/>
    </source>
</evidence>
<dbReference type="SUPFAM" id="SSF56784">
    <property type="entry name" value="HAD-like"/>
    <property type="match status" value="1"/>
</dbReference>
<dbReference type="InterPro" id="IPR051400">
    <property type="entry name" value="HAD-like_hydrolase"/>
</dbReference>
<keyword evidence="2" id="KW-0378">Hydrolase</keyword>
<proteinExistence type="predicted"/>
<dbReference type="Gene3D" id="1.10.150.520">
    <property type="match status" value="1"/>
</dbReference>
<protein>
    <submittedName>
        <fullName evidence="4">Pyrimidine 5'-nucleotidase YjjG</fullName>
    </submittedName>
</protein>
<dbReference type="Gene3D" id="3.40.50.1000">
    <property type="entry name" value="HAD superfamily/HAD-like"/>
    <property type="match status" value="1"/>
</dbReference>
<accession>A0ABP9W3Q6</accession>
<sequence>MRRIAEGRGRKASPSPPRAVFFDLDGTLHDRAATIRGWLAGHVARHALPDGYAARFTELDNFGYRPKREVLPGLVRELGLPHDPEVLLADFGEHSLAAPVPMPHAHDVLRELRARGIRIGVVTNGWVEAQTACLERTGLTPLVDDVVISKGVGLSKPDPAIYRLALARLGVDAADAWFVGDSPRNDVWGPQQVGLRAAYLPTGHALNGETPDAVLRDLRDVLRLLASGKPTLTAES</sequence>
<dbReference type="NCBIfam" id="TIGR01549">
    <property type="entry name" value="HAD-SF-IA-v1"/>
    <property type="match status" value="1"/>
</dbReference>
<dbReference type="SFLD" id="SFLDG01129">
    <property type="entry name" value="C1.5:_HAD__Beta-PGM__Phosphata"/>
    <property type="match status" value="1"/>
</dbReference>
<evidence type="ECO:0000256" key="2">
    <source>
        <dbReference type="ARBA" id="ARBA00022801"/>
    </source>
</evidence>
<evidence type="ECO:0000256" key="3">
    <source>
        <dbReference type="ARBA" id="ARBA00022842"/>
    </source>
</evidence>
<dbReference type="EMBL" id="BAABRP010000001">
    <property type="protein sequence ID" value="GAA5511992.1"/>
    <property type="molecule type" value="Genomic_DNA"/>
</dbReference>
<evidence type="ECO:0000313" key="4">
    <source>
        <dbReference type="EMBL" id="GAA5511992.1"/>
    </source>
</evidence>
<evidence type="ECO:0000256" key="1">
    <source>
        <dbReference type="ARBA" id="ARBA00001946"/>
    </source>
</evidence>
<comment type="cofactor">
    <cofactor evidence="1">
        <name>Mg(2+)</name>
        <dbReference type="ChEBI" id="CHEBI:18420"/>
    </cofactor>
</comment>
<keyword evidence="5" id="KW-1185">Reference proteome</keyword>
<dbReference type="NCBIfam" id="TIGR01509">
    <property type="entry name" value="HAD-SF-IA-v3"/>
    <property type="match status" value="1"/>
</dbReference>